<gene>
    <name evidence="5" type="ORF">ACD661_13425</name>
</gene>
<dbReference type="EMBL" id="JBGORX010000007">
    <property type="protein sequence ID" value="MFJ1269562.1"/>
    <property type="molecule type" value="Genomic_DNA"/>
</dbReference>
<dbReference type="InterPro" id="IPR036457">
    <property type="entry name" value="PPM-type-like_dom_sf"/>
</dbReference>
<name>A0ABW8DA31_9GAMM</name>
<comment type="caution">
    <text evidence="5">The sequence shown here is derived from an EMBL/GenBank/DDBJ whole genome shotgun (WGS) entry which is preliminary data.</text>
</comment>
<dbReference type="PANTHER" id="PTHR47992">
    <property type="entry name" value="PROTEIN PHOSPHATASE"/>
    <property type="match status" value="1"/>
</dbReference>
<dbReference type="Gene3D" id="3.60.40.10">
    <property type="entry name" value="PPM-type phosphatase domain"/>
    <property type="match status" value="2"/>
</dbReference>
<sequence>MMRIAELISLPSDESEVRFEKHGQNFALFEMQGLRPTQEDAAVAYWYSEDSFNALTAQDIGHRLWTSYKLINQHCLKPGFGGSTASTTVYDGKGNLITATLGDSVVFAVVYFPNGHVASVARLNKVIHHPHLDQERLGQVRGLVNNGRLLGRYGSLALSRALGDYDFIESGLCDDAHIDITPSDFTHASGMKIHIITTCDGFTEPVPGPSKENQEQWFWQQLQSIDNPGLHTETDLARLLAFKALHAGSRDNISVSVQVLTKNTPFLVGIYDGHGGDSTSTYVASHIAQVFEQQCGLSAEAYAEQTLSVDQNWSIYSRDNQ</sequence>
<keyword evidence="1" id="KW-0479">Metal-binding</keyword>
<dbReference type="InterPro" id="IPR000222">
    <property type="entry name" value="PP2C_BS"/>
</dbReference>
<keyword evidence="3" id="KW-0904">Protein phosphatase</keyword>
<evidence type="ECO:0000313" key="5">
    <source>
        <dbReference type="EMBL" id="MFJ1269562.1"/>
    </source>
</evidence>
<dbReference type="PROSITE" id="PS51746">
    <property type="entry name" value="PPM_2"/>
    <property type="match status" value="1"/>
</dbReference>
<dbReference type="SUPFAM" id="SSF81606">
    <property type="entry name" value="PP2C-like"/>
    <property type="match status" value="1"/>
</dbReference>
<evidence type="ECO:0000313" key="6">
    <source>
        <dbReference type="Proteomes" id="UP001615550"/>
    </source>
</evidence>
<keyword evidence="2" id="KW-0378">Hydrolase</keyword>
<reference evidence="5 6" key="1">
    <citation type="submission" date="2024-08" db="EMBL/GenBank/DDBJ databases">
        <title>Draft Genome Sequence of Legionella lytica strain DSB2004, Isolated From a Fire Sprinkler System.</title>
        <authorList>
            <person name="Everhart A.D."/>
            <person name="Kidane D.T."/>
            <person name="Farone A.L."/>
            <person name="Farone M.B."/>
        </authorList>
    </citation>
    <scope>NUCLEOTIDE SEQUENCE [LARGE SCALE GENOMIC DNA]</scope>
    <source>
        <strain evidence="5 6">DSB2004</strain>
    </source>
</reference>
<dbReference type="Proteomes" id="UP001615550">
    <property type="component" value="Unassembled WGS sequence"/>
</dbReference>
<protein>
    <submittedName>
        <fullName evidence="5">Protein serine/threonine phosphatase 2C family protein</fullName>
    </submittedName>
</protein>
<evidence type="ECO:0000259" key="4">
    <source>
        <dbReference type="PROSITE" id="PS51746"/>
    </source>
</evidence>
<proteinExistence type="predicted"/>
<feature type="domain" description="PPM-type phosphatase" evidence="4">
    <location>
        <begin position="25"/>
        <end position="260"/>
    </location>
</feature>
<keyword evidence="6" id="KW-1185">Reference proteome</keyword>
<dbReference type="RefSeq" id="WP_400188379.1">
    <property type="nucleotide sequence ID" value="NZ_JBGORX010000007.1"/>
</dbReference>
<dbReference type="PROSITE" id="PS01032">
    <property type="entry name" value="PPM_1"/>
    <property type="match status" value="1"/>
</dbReference>
<evidence type="ECO:0000256" key="1">
    <source>
        <dbReference type="ARBA" id="ARBA00022723"/>
    </source>
</evidence>
<evidence type="ECO:0000256" key="2">
    <source>
        <dbReference type="ARBA" id="ARBA00022801"/>
    </source>
</evidence>
<evidence type="ECO:0000256" key="3">
    <source>
        <dbReference type="ARBA" id="ARBA00022912"/>
    </source>
</evidence>
<organism evidence="5 6">
    <name type="scientific">Legionella lytica</name>
    <dbReference type="NCBI Taxonomy" id="96232"/>
    <lineage>
        <taxon>Bacteria</taxon>
        <taxon>Pseudomonadati</taxon>
        <taxon>Pseudomonadota</taxon>
        <taxon>Gammaproteobacteria</taxon>
        <taxon>Legionellales</taxon>
        <taxon>Legionellaceae</taxon>
        <taxon>Legionella</taxon>
    </lineage>
</organism>
<dbReference type="InterPro" id="IPR015655">
    <property type="entry name" value="PP2C"/>
</dbReference>
<accession>A0ABW8DA31</accession>
<dbReference type="Pfam" id="PF00481">
    <property type="entry name" value="PP2C"/>
    <property type="match status" value="1"/>
</dbReference>
<dbReference type="InterPro" id="IPR001932">
    <property type="entry name" value="PPM-type_phosphatase-like_dom"/>
</dbReference>